<reference evidence="2 3" key="2">
    <citation type="submission" date="2009-01" db="EMBL/GenBank/DDBJ databases">
        <title>Draft genome sequence of Bacteroides cellulosilyticus (DSM 14838).</title>
        <authorList>
            <person name="Sudarsanam P."/>
            <person name="Ley R."/>
            <person name="Guruge J."/>
            <person name="Turnbaugh P.J."/>
            <person name="Mahowald M."/>
            <person name="Liep D."/>
            <person name="Gordon J."/>
        </authorList>
    </citation>
    <scope>NUCLEOTIDE SEQUENCE [LARGE SCALE GENOMIC DNA]</scope>
    <source>
        <strain evidence="2 3">DSM 14838</strain>
    </source>
</reference>
<dbReference type="AlphaFoldDB" id="E2N8R4"/>
<dbReference type="Proteomes" id="UP000003711">
    <property type="component" value="Unassembled WGS sequence"/>
</dbReference>
<dbReference type="SUPFAM" id="SSF53448">
    <property type="entry name" value="Nucleotide-diphospho-sugar transferases"/>
    <property type="match status" value="1"/>
</dbReference>
<evidence type="ECO:0000259" key="1">
    <source>
        <dbReference type="Pfam" id="PF00535"/>
    </source>
</evidence>
<protein>
    <submittedName>
        <fullName evidence="2">Glycosyltransferase, group 2 family protein</fullName>
        <ecNumber evidence="2">2.4.-.-</ecNumber>
    </submittedName>
</protein>
<dbReference type="HOGENOM" id="CLU_025996_13_0_10"/>
<dbReference type="EC" id="2.4.-.-" evidence="2"/>
<accession>E2N8R4</accession>
<name>E2N8R4_9BACE</name>
<evidence type="ECO:0000313" key="3">
    <source>
        <dbReference type="Proteomes" id="UP000003711"/>
    </source>
</evidence>
<gene>
    <name evidence="2" type="ORF">BACCELL_00659</name>
</gene>
<feature type="domain" description="Glycosyltransferase 2-like" evidence="1">
    <location>
        <begin position="6"/>
        <end position="148"/>
    </location>
</feature>
<comment type="caution">
    <text evidence="2">The sequence shown here is derived from an EMBL/GenBank/DDBJ whole genome shotgun (WGS) entry which is preliminary data.</text>
</comment>
<reference evidence="2 3" key="1">
    <citation type="submission" date="2008-12" db="EMBL/GenBank/DDBJ databases">
        <authorList>
            <person name="Fulton L."/>
            <person name="Clifton S."/>
            <person name="Fulton B."/>
            <person name="Xu J."/>
            <person name="Minx P."/>
            <person name="Pepin K.H."/>
            <person name="Johnson M."/>
            <person name="Bhonagiri V."/>
            <person name="Nash W.E."/>
            <person name="Mardis E.R."/>
            <person name="Wilson R.K."/>
        </authorList>
    </citation>
    <scope>NUCLEOTIDE SEQUENCE [LARGE SCALE GENOMIC DNA]</scope>
    <source>
        <strain evidence="2 3">DSM 14838</strain>
    </source>
</reference>
<dbReference type="RefSeq" id="WP_007210048.1">
    <property type="nucleotide sequence ID" value="NZ_EQ973489.1"/>
</dbReference>
<dbReference type="InterPro" id="IPR001173">
    <property type="entry name" value="Glyco_trans_2-like"/>
</dbReference>
<dbReference type="PANTHER" id="PTHR22916:SF3">
    <property type="entry name" value="UDP-GLCNAC:BETAGAL BETA-1,3-N-ACETYLGLUCOSAMINYLTRANSFERASE-LIKE PROTEIN 1"/>
    <property type="match status" value="1"/>
</dbReference>
<organism evidence="2 3">
    <name type="scientific">Bacteroides cellulosilyticus DSM 14838</name>
    <dbReference type="NCBI Taxonomy" id="537012"/>
    <lineage>
        <taxon>Bacteria</taxon>
        <taxon>Pseudomonadati</taxon>
        <taxon>Bacteroidota</taxon>
        <taxon>Bacteroidia</taxon>
        <taxon>Bacteroidales</taxon>
        <taxon>Bacteroidaceae</taxon>
        <taxon>Bacteroides</taxon>
    </lineage>
</organism>
<dbReference type="PANTHER" id="PTHR22916">
    <property type="entry name" value="GLYCOSYLTRANSFERASE"/>
    <property type="match status" value="1"/>
</dbReference>
<dbReference type="GO" id="GO:0016758">
    <property type="term" value="F:hexosyltransferase activity"/>
    <property type="evidence" value="ECO:0007669"/>
    <property type="project" value="UniProtKB-ARBA"/>
</dbReference>
<dbReference type="Pfam" id="PF00535">
    <property type="entry name" value="Glycos_transf_2"/>
    <property type="match status" value="1"/>
</dbReference>
<dbReference type="InterPro" id="IPR029044">
    <property type="entry name" value="Nucleotide-diphossugar_trans"/>
</dbReference>
<sequence>MSDLAIIIPAYKSDYFRYTLDSFVNQTCKNFTVYIGDDCSSDDFRKLIEEYKDKIDIVYYRFSENIGGKNLVAQWKRCIDLSQGERWIWLFSDDDVLGRKCVELFFKEIECAQSYYEVYHFDVRIVDDKNKQVRTPRSYPIVLSNEHFYRKKASAQLDSFVVEYIFSRSIYAKVDGFEVFDLAWGSDIATWIKMGRNGIKTIQGDYVYWRQSQKNITPNHRNDIVFQKFNIDVDFLSWVNAFFGRTRIARFNRYIFFRLLFYYSLILDQEQVAKIIIKARDRNVITQLLYYCLKHTYPVISFLKLIKVNIYDNSK</sequence>
<dbReference type="EMBL" id="ACCH01000065">
    <property type="protein sequence ID" value="EEF91623.1"/>
    <property type="molecule type" value="Genomic_DNA"/>
</dbReference>
<keyword evidence="2" id="KW-0328">Glycosyltransferase</keyword>
<evidence type="ECO:0000313" key="2">
    <source>
        <dbReference type="EMBL" id="EEF91623.1"/>
    </source>
</evidence>
<dbReference type="CDD" id="cd00761">
    <property type="entry name" value="Glyco_tranf_GTA_type"/>
    <property type="match status" value="1"/>
</dbReference>
<proteinExistence type="predicted"/>
<keyword evidence="2" id="KW-0808">Transferase</keyword>
<dbReference type="Gene3D" id="3.90.550.10">
    <property type="entry name" value="Spore Coat Polysaccharide Biosynthesis Protein SpsA, Chain A"/>
    <property type="match status" value="1"/>
</dbReference>